<keyword evidence="4 7" id="KW-1015">Disulfide bond</keyword>
<reference evidence="11" key="1">
    <citation type="submission" date="2021-01" db="UniProtKB">
        <authorList>
            <consortium name="EnsemblMetazoa"/>
        </authorList>
    </citation>
    <scope>IDENTIFICATION</scope>
</reference>
<dbReference type="PANTHER" id="PTHR46330:SF6">
    <property type="entry name" value="HEMATOPOIETIC DEATH RECEPTOR-RELATED"/>
    <property type="match status" value="1"/>
</dbReference>
<keyword evidence="8" id="KW-1133">Transmembrane helix</keyword>
<keyword evidence="2" id="KW-0677">Repeat</keyword>
<dbReference type="PANTHER" id="PTHR46330">
    <property type="entry name" value="TUMOR NECROSIS FACTOR RECEPTOR SUPERFAMILY MEMBER 10B"/>
    <property type="match status" value="1"/>
</dbReference>
<keyword evidence="3 8" id="KW-0472">Membrane</keyword>
<dbReference type="Pfam" id="PF00020">
    <property type="entry name" value="TNFR_c6"/>
    <property type="match status" value="2"/>
</dbReference>
<dbReference type="GeneID" id="136804352"/>
<evidence type="ECO:0000256" key="2">
    <source>
        <dbReference type="ARBA" id="ARBA00022737"/>
    </source>
</evidence>
<evidence type="ECO:0000256" key="6">
    <source>
        <dbReference type="ARBA" id="ARBA00023180"/>
    </source>
</evidence>
<feature type="transmembrane region" description="Helical" evidence="8">
    <location>
        <begin position="130"/>
        <end position="148"/>
    </location>
</feature>
<dbReference type="RefSeq" id="XP_066917163.1">
    <property type="nucleotide sequence ID" value="XM_067061062.1"/>
</dbReference>
<feature type="repeat" description="TNFR-Cys" evidence="7">
    <location>
        <begin position="25"/>
        <end position="62"/>
    </location>
</feature>
<keyword evidence="6" id="KW-0325">Glycoprotein</keyword>
<feature type="disulfide bond" evidence="7">
    <location>
        <begin position="83"/>
        <end position="101"/>
    </location>
</feature>
<evidence type="ECO:0000256" key="7">
    <source>
        <dbReference type="PROSITE-ProRule" id="PRU00206"/>
    </source>
</evidence>
<dbReference type="PROSITE" id="PS00652">
    <property type="entry name" value="TNFR_NGFR_1"/>
    <property type="match status" value="1"/>
</dbReference>
<evidence type="ECO:0000313" key="12">
    <source>
        <dbReference type="Proteomes" id="UP000594262"/>
    </source>
</evidence>
<accession>A0A7M5WRW9</accession>
<dbReference type="PROSITE" id="PS50050">
    <property type="entry name" value="TNFR_NGFR_2"/>
    <property type="match status" value="2"/>
</dbReference>
<dbReference type="SUPFAM" id="SSF57586">
    <property type="entry name" value="TNF receptor-like"/>
    <property type="match status" value="1"/>
</dbReference>
<protein>
    <recommendedName>
        <fullName evidence="10">TNFR-Cys domain-containing protein</fullName>
    </recommendedName>
</protein>
<keyword evidence="8" id="KW-0812">Transmembrane</keyword>
<feature type="domain" description="TNFR-Cys" evidence="10">
    <location>
        <begin position="25"/>
        <end position="62"/>
    </location>
</feature>
<evidence type="ECO:0000256" key="1">
    <source>
        <dbReference type="ARBA" id="ARBA00004370"/>
    </source>
</evidence>
<feature type="disulfide bond" evidence="7">
    <location>
        <begin position="80"/>
        <end position="93"/>
    </location>
</feature>
<dbReference type="RefSeq" id="XP_066917162.1">
    <property type="nucleotide sequence ID" value="XM_067061061.1"/>
</dbReference>
<dbReference type="SMART" id="SM00208">
    <property type="entry name" value="TNFR"/>
    <property type="match status" value="2"/>
</dbReference>
<evidence type="ECO:0000259" key="10">
    <source>
        <dbReference type="PROSITE" id="PS50050"/>
    </source>
</evidence>
<evidence type="ECO:0000256" key="3">
    <source>
        <dbReference type="ARBA" id="ARBA00023136"/>
    </source>
</evidence>
<feature type="signal peptide" evidence="9">
    <location>
        <begin position="1"/>
        <end position="20"/>
    </location>
</feature>
<feature type="disulfide bond" evidence="7">
    <location>
        <begin position="44"/>
        <end position="62"/>
    </location>
</feature>
<dbReference type="AlphaFoldDB" id="A0A7M5WRW9"/>
<dbReference type="Gene3D" id="2.10.50.10">
    <property type="entry name" value="Tumor Necrosis Factor Receptor, subunit A, domain 2"/>
    <property type="match status" value="2"/>
</dbReference>
<feature type="domain" description="TNFR-Cys" evidence="10">
    <location>
        <begin position="63"/>
        <end position="101"/>
    </location>
</feature>
<comment type="caution">
    <text evidence="7">Lacks conserved residue(s) required for the propagation of feature annotation.</text>
</comment>
<organism evidence="11 12">
    <name type="scientific">Clytia hemisphaerica</name>
    <dbReference type="NCBI Taxonomy" id="252671"/>
    <lineage>
        <taxon>Eukaryota</taxon>
        <taxon>Metazoa</taxon>
        <taxon>Cnidaria</taxon>
        <taxon>Hydrozoa</taxon>
        <taxon>Hydroidolina</taxon>
        <taxon>Leptothecata</taxon>
        <taxon>Obeliida</taxon>
        <taxon>Clytiidae</taxon>
        <taxon>Clytia</taxon>
    </lineage>
</organism>
<dbReference type="EnsemblMetazoa" id="CLYHEMT007794.2">
    <property type="protein sequence ID" value="CLYHEMP007794.2"/>
    <property type="gene ID" value="CLYHEMG007794"/>
</dbReference>
<name>A0A7M5WRW9_9CNID</name>
<dbReference type="GO" id="GO:0016020">
    <property type="term" value="C:membrane"/>
    <property type="evidence" value="ECO:0007669"/>
    <property type="project" value="UniProtKB-SubCell"/>
</dbReference>
<dbReference type="InterPro" id="IPR001368">
    <property type="entry name" value="TNFR/NGFR_Cys_rich_reg"/>
</dbReference>
<dbReference type="Proteomes" id="UP000594262">
    <property type="component" value="Unplaced"/>
</dbReference>
<keyword evidence="12" id="KW-1185">Reference proteome</keyword>
<comment type="subcellular location">
    <subcellularLocation>
        <location evidence="1">Membrane</location>
    </subcellularLocation>
</comment>
<evidence type="ECO:0000256" key="9">
    <source>
        <dbReference type="SAM" id="SignalP"/>
    </source>
</evidence>
<evidence type="ECO:0000256" key="8">
    <source>
        <dbReference type="SAM" id="Phobius"/>
    </source>
</evidence>
<sequence>MVRLTSLILIITGIFTQVKSTSLKACQEDHYLSKNNVCIRCTICSRSQQMIHTCADLSDTICMCPLGMYHDMRKVACMQCSTCGVGEVMHERCLNSKDTKCQRCPNGFTSAGNNSLSCTSIHSSKSAQTIPMLWSFIFTIPLAIFLVWR</sequence>
<dbReference type="OrthoDB" id="5978987at2759"/>
<feature type="repeat" description="TNFR-Cys" evidence="7">
    <location>
        <begin position="63"/>
        <end position="101"/>
    </location>
</feature>
<feature type="chain" id="PRO_5036401245" description="TNFR-Cys domain-containing protein" evidence="9">
    <location>
        <begin position="21"/>
        <end position="149"/>
    </location>
</feature>
<proteinExistence type="predicted"/>
<dbReference type="EnsemblMetazoa" id="CLYHEMT007794.1">
    <property type="protein sequence ID" value="CLYHEMP007794.1"/>
    <property type="gene ID" value="CLYHEMG007794"/>
</dbReference>
<evidence type="ECO:0000313" key="11">
    <source>
        <dbReference type="EnsemblMetazoa" id="CLYHEMP007794.2"/>
    </source>
</evidence>
<evidence type="ECO:0000256" key="4">
    <source>
        <dbReference type="ARBA" id="ARBA00023157"/>
    </source>
</evidence>
<feature type="disulfide bond" evidence="7">
    <location>
        <begin position="41"/>
        <end position="54"/>
    </location>
</feature>
<keyword evidence="9" id="KW-0732">Signal</keyword>
<keyword evidence="5" id="KW-0675">Receptor</keyword>
<evidence type="ECO:0000256" key="5">
    <source>
        <dbReference type="ARBA" id="ARBA00023170"/>
    </source>
</evidence>
<dbReference type="InterPro" id="IPR052491">
    <property type="entry name" value="TNFRSF10"/>
</dbReference>